<evidence type="ECO:0000259" key="3">
    <source>
        <dbReference type="Pfam" id="PF01926"/>
    </source>
</evidence>
<dbReference type="InterPro" id="IPR006073">
    <property type="entry name" value="GTP-bd"/>
</dbReference>
<evidence type="ECO:0000256" key="2">
    <source>
        <dbReference type="SAM" id="SignalP"/>
    </source>
</evidence>
<dbReference type="Proteomes" id="UP000695562">
    <property type="component" value="Unassembled WGS sequence"/>
</dbReference>
<dbReference type="EMBL" id="AJWJ01000435">
    <property type="protein sequence ID" value="KAF2070893.1"/>
    <property type="molecule type" value="Genomic_DNA"/>
</dbReference>
<accession>A0A8J4PNU4</accession>
<dbReference type="OrthoDB" id="8954335at2759"/>
<dbReference type="Pfam" id="PF01926">
    <property type="entry name" value="MMR_HSR1"/>
    <property type="match status" value="1"/>
</dbReference>
<dbReference type="SUPFAM" id="SSF52540">
    <property type="entry name" value="P-loop containing nucleoside triphosphate hydrolases"/>
    <property type="match status" value="1"/>
</dbReference>
<comment type="caution">
    <text evidence="4">The sequence shown here is derived from an EMBL/GenBank/DDBJ whole genome shotgun (WGS) entry which is preliminary data.</text>
</comment>
<dbReference type="InterPro" id="IPR027417">
    <property type="entry name" value="P-loop_NTPase"/>
</dbReference>
<feature type="chain" id="PRO_5035304781" description="G domain-containing protein" evidence="2">
    <location>
        <begin position="24"/>
        <end position="342"/>
    </location>
</feature>
<dbReference type="Gene3D" id="3.40.50.300">
    <property type="entry name" value="P-loop containing nucleotide triphosphate hydrolases"/>
    <property type="match status" value="1"/>
</dbReference>
<reference evidence="4" key="1">
    <citation type="submission" date="2020-01" db="EMBL/GenBank/DDBJ databases">
        <title>Development of genomics and gene disruption for Polysphondylium violaceum indicates a role for the polyketide synthase stlB in stalk morphogenesis.</title>
        <authorList>
            <person name="Narita B."/>
            <person name="Kawabe Y."/>
            <person name="Kin K."/>
            <person name="Saito T."/>
            <person name="Gibbs R."/>
            <person name="Kuspa A."/>
            <person name="Muzny D."/>
            <person name="Queller D."/>
            <person name="Richards S."/>
            <person name="Strassman J."/>
            <person name="Sucgang R."/>
            <person name="Worley K."/>
            <person name="Schaap P."/>
        </authorList>
    </citation>
    <scope>NUCLEOTIDE SEQUENCE</scope>
    <source>
        <strain evidence="4">QSvi11</strain>
    </source>
</reference>
<feature type="signal peptide" evidence="2">
    <location>
        <begin position="1"/>
        <end position="23"/>
    </location>
</feature>
<keyword evidence="5" id="KW-1185">Reference proteome</keyword>
<feature type="region of interest" description="Disordered" evidence="1">
    <location>
        <begin position="254"/>
        <end position="287"/>
    </location>
</feature>
<sequence length="342" mass="38835">MAKFTTLFFLFLAIVCLTNTVRCEQDVAVAMYGNPGGGKSTLLSTLMNKPGGFPSGISHVTGLTKTHKSITVDNVIYIDTPGLADAKDRELAAKEIEQSLKTNQRFKPLFVVAPTAGRISSEDMATINVVLKSIPENIKYGIIYNKLSQRMIHNYATNSDHLNSLHQSLARPPHKYLLLKSLEELVDQDNVIPTDQEFNNSLVQFVKEFPENHLPKEQVKPLVSNENEKLAREKEEAHRAELEAQRRAQELLQDQYNNSCVRSETQTEERSSPFERKGPTTKHRQGLKRVYKQDIERGENIESFTRTNCIKGNGQIQYGEWIFTGARQVVTHKETKTSKKWF</sequence>
<gene>
    <name evidence="4" type="ORF">CYY_007794</name>
</gene>
<evidence type="ECO:0000313" key="5">
    <source>
        <dbReference type="Proteomes" id="UP000695562"/>
    </source>
</evidence>
<protein>
    <recommendedName>
        <fullName evidence="3">G domain-containing protein</fullName>
    </recommendedName>
</protein>
<feature type="domain" description="G" evidence="3">
    <location>
        <begin position="29"/>
        <end position="146"/>
    </location>
</feature>
<proteinExistence type="predicted"/>
<name>A0A8J4PNU4_9MYCE</name>
<keyword evidence="2" id="KW-0732">Signal</keyword>
<feature type="compositionally biased region" description="Polar residues" evidence="1">
    <location>
        <begin position="254"/>
        <end position="264"/>
    </location>
</feature>
<evidence type="ECO:0000313" key="4">
    <source>
        <dbReference type="EMBL" id="KAF2070893.1"/>
    </source>
</evidence>
<organism evidence="4 5">
    <name type="scientific">Polysphondylium violaceum</name>
    <dbReference type="NCBI Taxonomy" id="133409"/>
    <lineage>
        <taxon>Eukaryota</taxon>
        <taxon>Amoebozoa</taxon>
        <taxon>Evosea</taxon>
        <taxon>Eumycetozoa</taxon>
        <taxon>Dictyostelia</taxon>
        <taxon>Dictyosteliales</taxon>
        <taxon>Dictyosteliaceae</taxon>
        <taxon>Polysphondylium</taxon>
    </lineage>
</organism>
<feature type="compositionally biased region" description="Basic and acidic residues" evidence="1">
    <location>
        <begin position="265"/>
        <end position="278"/>
    </location>
</feature>
<dbReference type="CDD" id="cd00882">
    <property type="entry name" value="Ras_like_GTPase"/>
    <property type="match status" value="1"/>
</dbReference>
<dbReference type="GO" id="GO:0005525">
    <property type="term" value="F:GTP binding"/>
    <property type="evidence" value="ECO:0007669"/>
    <property type="project" value="InterPro"/>
</dbReference>
<evidence type="ECO:0000256" key="1">
    <source>
        <dbReference type="SAM" id="MobiDB-lite"/>
    </source>
</evidence>
<dbReference type="AlphaFoldDB" id="A0A8J4PNU4"/>